<evidence type="ECO:0000256" key="6">
    <source>
        <dbReference type="ARBA" id="ARBA00022840"/>
    </source>
</evidence>
<sequence length="577" mass="66336">MDFLDADQSAQLLESKLLPKERYPPELNGIGRQIAVKCQGLPLAIVVVAGILNNIDMTSESWKKIIESVESVDFEYPEHCMNILALSYNYLPAYLKACFLYVGAFPRDGEIRVTRLTWLWIAEGLVLPVCGRLLEDVAEDYLEDLVNRNLIIVGKRRSNGRIKTCRVHDLLRDLCLREAHKEKFLCEVKDYTPTFLMKAIAPRRISLHSNILKSFSMYSMPLARTFLCYDMNQNLPDMFLLEAIDQMDFKLMRVLDIEPLRSNHLPVEILELIHLRFLALAVNCELPRSILKLQNLQTLIVDHIWEEQYLPWEIWRMTRLRHIRLKRGCNFPHPCRSNVEDEGPLVLENLQTLSNIIGPVSCSKEVFVRFPSLKKLGIVATESSTSSGFLGNLIWLNKLETLRCSFLYRHQNRLPSGHNFLVNLSKLTLVDSYLPWEDMSILALLPRLEVLKLLSFAFEGGKWIGVEGGFVKLKLLVVQNSDPSTWDADGSHFPKLEKLILRECHNLKWIPEGIGDIVTLKGIEVHDCSFCVMQSAWDIRYLQQELGNDEFFVRITLGGKYESDLPDYFVSSIKSLP</sequence>
<dbReference type="SUPFAM" id="SSF52058">
    <property type="entry name" value="L domain-like"/>
    <property type="match status" value="1"/>
</dbReference>
<comment type="similarity">
    <text evidence="1">Belongs to the disease resistance NB-LRR family.</text>
</comment>
<feature type="domain" description="Disease resistance R13L4/SHOC-2-like LRR" evidence="8">
    <location>
        <begin position="247"/>
        <end position="405"/>
    </location>
</feature>
<evidence type="ECO:0000313" key="10">
    <source>
        <dbReference type="Proteomes" id="UP000653305"/>
    </source>
</evidence>
<comment type="caution">
    <text evidence="9">The sequence shown here is derived from an EMBL/GenBank/DDBJ whole genome shotgun (WGS) entry which is preliminary data.</text>
</comment>
<evidence type="ECO:0000256" key="4">
    <source>
        <dbReference type="ARBA" id="ARBA00022741"/>
    </source>
</evidence>
<dbReference type="InterPro" id="IPR036388">
    <property type="entry name" value="WH-like_DNA-bd_sf"/>
</dbReference>
<dbReference type="GO" id="GO:0043531">
    <property type="term" value="F:ADP binding"/>
    <property type="evidence" value="ECO:0007669"/>
    <property type="project" value="InterPro"/>
</dbReference>
<dbReference type="InterPro" id="IPR042197">
    <property type="entry name" value="Apaf_helical"/>
</dbReference>
<dbReference type="EMBL" id="BMAC01000846">
    <property type="protein sequence ID" value="GFQ03552.1"/>
    <property type="molecule type" value="Genomic_DNA"/>
</dbReference>
<reference evidence="9" key="1">
    <citation type="submission" date="2020-07" db="EMBL/GenBank/DDBJ databases">
        <title>Ethylene signaling mediates host invasion by parasitic plants.</title>
        <authorList>
            <person name="Yoshida S."/>
        </authorList>
    </citation>
    <scope>NUCLEOTIDE SEQUENCE</scope>
    <source>
        <strain evidence="9">Okayama</strain>
    </source>
</reference>
<name>A0A830DB47_9LAMI</name>
<protein>
    <submittedName>
        <fullName evidence="9">Putative late blight resistance protein homolog r1b-16</fullName>
    </submittedName>
</protein>
<dbReference type="GO" id="GO:0006952">
    <property type="term" value="P:defense response"/>
    <property type="evidence" value="ECO:0007669"/>
    <property type="project" value="UniProtKB-KW"/>
</dbReference>
<keyword evidence="3" id="KW-0677">Repeat</keyword>
<keyword evidence="10" id="KW-1185">Reference proteome</keyword>
<dbReference type="Gene3D" id="1.10.8.430">
    <property type="entry name" value="Helical domain of apoptotic protease-activating factors"/>
    <property type="match status" value="1"/>
</dbReference>
<dbReference type="PANTHER" id="PTHR15140">
    <property type="entry name" value="TUBULIN-SPECIFIC CHAPERONE E"/>
    <property type="match status" value="1"/>
</dbReference>
<dbReference type="Pfam" id="PF23598">
    <property type="entry name" value="LRR_14"/>
    <property type="match status" value="1"/>
</dbReference>
<dbReference type="Gene3D" id="3.80.10.10">
    <property type="entry name" value="Ribonuclease Inhibitor"/>
    <property type="match status" value="1"/>
</dbReference>
<dbReference type="GO" id="GO:0005524">
    <property type="term" value="F:ATP binding"/>
    <property type="evidence" value="ECO:0007669"/>
    <property type="project" value="UniProtKB-KW"/>
</dbReference>
<feature type="domain" description="Disease resistance protein winged helix" evidence="7">
    <location>
        <begin position="105"/>
        <end position="175"/>
    </location>
</feature>
<dbReference type="AlphaFoldDB" id="A0A830DB47"/>
<organism evidence="9 10">
    <name type="scientific">Phtheirospermum japonicum</name>
    <dbReference type="NCBI Taxonomy" id="374723"/>
    <lineage>
        <taxon>Eukaryota</taxon>
        <taxon>Viridiplantae</taxon>
        <taxon>Streptophyta</taxon>
        <taxon>Embryophyta</taxon>
        <taxon>Tracheophyta</taxon>
        <taxon>Spermatophyta</taxon>
        <taxon>Magnoliopsida</taxon>
        <taxon>eudicotyledons</taxon>
        <taxon>Gunneridae</taxon>
        <taxon>Pentapetalae</taxon>
        <taxon>asterids</taxon>
        <taxon>lamiids</taxon>
        <taxon>Lamiales</taxon>
        <taxon>Orobanchaceae</taxon>
        <taxon>Orobanchaceae incertae sedis</taxon>
        <taxon>Phtheirospermum</taxon>
    </lineage>
</organism>
<dbReference type="InterPro" id="IPR055414">
    <property type="entry name" value="LRR_R13L4/SHOC2-like"/>
</dbReference>
<gene>
    <name evidence="9" type="ORF">PHJA_002499000</name>
</gene>
<evidence type="ECO:0000313" key="9">
    <source>
        <dbReference type="EMBL" id="GFQ03552.1"/>
    </source>
</evidence>
<evidence type="ECO:0000256" key="3">
    <source>
        <dbReference type="ARBA" id="ARBA00022737"/>
    </source>
</evidence>
<keyword evidence="4" id="KW-0547">Nucleotide-binding</keyword>
<evidence type="ECO:0000259" key="7">
    <source>
        <dbReference type="Pfam" id="PF23559"/>
    </source>
</evidence>
<evidence type="ECO:0000256" key="2">
    <source>
        <dbReference type="ARBA" id="ARBA00022614"/>
    </source>
</evidence>
<evidence type="ECO:0000256" key="1">
    <source>
        <dbReference type="ARBA" id="ARBA00008894"/>
    </source>
</evidence>
<proteinExistence type="inferred from homology"/>
<dbReference type="InterPro" id="IPR032675">
    <property type="entry name" value="LRR_dom_sf"/>
</dbReference>
<keyword evidence="6" id="KW-0067">ATP-binding</keyword>
<keyword evidence="5" id="KW-0611">Plant defense</keyword>
<dbReference type="PANTHER" id="PTHR15140:SF37">
    <property type="entry name" value="UBIQUITIN-LIKE DOMAIN-CONTAINING PROTEIN"/>
    <property type="match status" value="1"/>
</dbReference>
<dbReference type="FunFam" id="1.10.10.10:FF:000322">
    <property type="entry name" value="Probable disease resistance protein At1g63360"/>
    <property type="match status" value="1"/>
</dbReference>
<keyword evidence="2" id="KW-0433">Leucine-rich repeat</keyword>
<dbReference type="InterPro" id="IPR027417">
    <property type="entry name" value="P-loop_NTPase"/>
</dbReference>
<dbReference type="Pfam" id="PF23559">
    <property type="entry name" value="WHD_DRP"/>
    <property type="match status" value="1"/>
</dbReference>
<accession>A0A830DB47</accession>
<dbReference type="Gene3D" id="1.10.10.10">
    <property type="entry name" value="Winged helix-like DNA-binding domain superfamily/Winged helix DNA-binding domain"/>
    <property type="match status" value="1"/>
</dbReference>
<evidence type="ECO:0000259" key="8">
    <source>
        <dbReference type="Pfam" id="PF23598"/>
    </source>
</evidence>
<evidence type="ECO:0000256" key="5">
    <source>
        <dbReference type="ARBA" id="ARBA00022821"/>
    </source>
</evidence>
<dbReference type="Proteomes" id="UP000653305">
    <property type="component" value="Unassembled WGS sequence"/>
</dbReference>
<dbReference type="InterPro" id="IPR058922">
    <property type="entry name" value="WHD_DRP"/>
</dbReference>
<dbReference type="OrthoDB" id="1478287at2759"/>
<dbReference type="SUPFAM" id="SSF52540">
    <property type="entry name" value="P-loop containing nucleoside triphosphate hydrolases"/>
    <property type="match status" value="1"/>
</dbReference>